<protein>
    <submittedName>
        <fullName evidence="1">Uncharacterized protein</fullName>
    </submittedName>
</protein>
<keyword evidence="2" id="KW-1185">Reference proteome</keyword>
<name>A0ABV5C208_9BACL</name>
<dbReference type="RefSeq" id="WP_375520698.1">
    <property type="nucleotide sequence ID" value="NZ_JBHIRY010000013.1"/>
</dbReference>
<reference evidence="1 2" key="1">
    <citation type="submission" date="2024-09" db="EMBL/GenBank/DDBJ databases">
        <title>Paenibacillus zeirhizospherea sp. nov., isolated from surface of the maize (Zea mays) roots in a horticulture field, Hungary.</title>
        <authorList>
            <person name="Marton D."/>
            <person name="Farkas M."/>
            <person name="Bedics A."/>
            <person name="Toth E."/>
            <person name="Tancsics A."/>
            <person name="Boka K."/>
            <person name="Marati G."/>
            <person name="Kriszt B."/>
            <person name="Cserhati M."/>
        </authorList>
    </citation>
    <scope>NUCLEOTIDE SEQUENCE [LARGE SCALE GENOMIC DNA]</scope>
    <source>
        <strain evidence="1 2">JCM 18446</strain>
    </source>
</reference>
<evidence type="ECO:0000313" key="2">
    <source>
        <dbReference type="Proteomes" id="UP001580430"/>
    </source>
</evidence>
<gene>
    <name evidence="1" type="ORF">ACE5LO_14245</name>
</gene>
<proteinExistence type="predicted"/>
<organism evidence="1 2">
    <name type="scientific">Paenibacillus medicaginis</name>
    <dbReference type="NCBI Taxonomy" id="1470560"/>
    <lineage>
        <taxon>Bacteria</taxon>
        <taxon>Bacillati</taxon>
        <taxon>Bacillota</taxon>
        <taxon>Bacilli</taxon>
        <taxon>Bacillales</taxon>
        <taxon>Paenibacillaceae</taxon>
        <taxon>Paenibacillus</taxon>
    </lineage>
</organism>
<dbReference type="Proteomes" id="UP001580430">
    <property type="component" value="Unassembled WGS sequence"/>
</dbReference>
<comment type="caution">
    <text evidence="1">The sequence shown here is derived from an EMBL/GenBank/DDBJ whole genome shotgun (WGS) entry which is preliminary data.</text>
</comment>
<sequence length="176" mass="20541">MYDVYTYYIVHGIMRAVIEFYTERDGTKPVLIFLNDLKVKSKTSYEVKQLYKMVLRGLLFLQQVGVQHALEHISTLEREDGVPYSIQLVKELKGYSPLLEFRINWRFVDGATPGAARILFVNLEHESVFYLVLIRAVVKSKTKDRVFEQQRDEAFRLLPSLFQNPGQYITLSGEEK</sequence>
<evidence type="ECO:0000313" key="1">
    <source>
        <dbReference type="EMBL" id="MFB5761554.1"/>
    </source>
</evidence>
<accession>A0ABV5C208</accession>
<dbReference type="EMBL" id="JBHIRY010000013">
    <property type="protein sequence ID" value="MFB5761554.1"/>
    <property type="molecule type" value="Genomic_DNA"/>
</dbReference>